<feature type="domain" description="AB hydrolase-1" evidence="3">
    <location>
        <begin position="49"/>
        <end position="157"/>
    </location>
</feature>
<evidence type="ECO:0000313" key="5">
    <source>
        <dbReference type="Proteomes" id="UP000222106"/>
    </source>
</evidence>
<dbReference type="Gene3D" id="3.40.50.1820">
    <property type="entry name" value="alpha/beta hydrolase"/>
    <property type="match status" value="1"/>
</dbReference>
<keyword evidence="1" id="KW-0378">Hydrolase</keyword>
<keyword evidence="5" id="KW-1185">Reference proteome</keyword>
<dbReference type="PRINTS" id="PR00412">
    <property type="entry name" value="EPOXHYDRLASE"/>
</dbReference>
<dbReference type="EMBL" id="PDJI01000004">
    <property type="protein sequence ID" value="PFG39399.1"/>
    <property type="molecule type" value="Genomic_DNA"/>
</dbReference>
<proteinExistence type="predicted"/>
<evidence type="ECO:0000313" key="4">
    <source>
        <dbReference type="EMBL" id="PFG39399.1"/>
    </source>
</evidence>
<protein>
    <submittedName>
        <fullName evidence="4">Pimeloyl-ACP methyl ester carboxylesterase</fullName>
    </submittedName>
</protein>
<dbReference type="Proteomes" id="UP000222106">
    <property type="component" value="Unassembled WGS sequence"/>
</dbReference>
<gene>
    <name evidence="4" type="ORF">ATJ97_1905</name>
</gene>
<dbReference type="SUPFAM" id="SSF53474">
    <property type="entry name" value="alpha/beta-Hydrolases"/>
    <property type="match status" value="1"/>
</dbReference>
<organism evidence="4 5">
    <name type="scientific">Georgenia soli</name>
    <dbReference type="NCBI Taxonomy" id="638953"/>
    <lineage>
        <taxon>Bacteria</taxon>
        <taxon>Bacillati</taxon>
        <taxon>Actinomycetota</taxon>
        <taxon>Actinomycetes</taxon>
        <taxon>Micrococcales</taxon>
        <taxon>Bogoriellaceae</taxon>
        <taxon>Georgenia</taxon>
    </lineage>
</organism>
<name>A0A2A9EMG3_9MICO</name>
<reference evidence="4 5" key="1">
    <citation type="submission" date="2017-10" db="EMBL/GenBank/DDBJ databases">
        <title>Sequencing the genomes of 1000 actinobacteria strains.</title>
        <authorList>
            <person name="Klenk H.-P."/>
        </authorList>
    </citation>
    <scope>NUCLEOTIDE SEQUENCE [LARGE SCALE GENOMIC DNA]</scope>
    <source>
        <strain evidence="4 5">DSM 21838</strain>
    </source>
</reference>
<dbReference type="InterPro" id="IPR029058">
    <property type="entry name" value="AB_hydrolase_fold"/>
</dbReference>
<evidence type="ECO:0000259" key="3">
    <source>
        <dbReference type="Pfam" id="PF00561"/>
    </source>
</evidence>
<dbReference type="Pfam" id="PF00561">
    <property type="entry name" value="Abhydrolase_1"/>
    <property type="match status" value="1"/>
</dbReference>
<dbReference type="RefSeq" id="WP_098483515.1">
    <property type="nucleotide sequence ID" value="NZ_PDJI01000004.1"/>
</dbReference>
<evidence type="ECO:0000256" key="1">
    <source>
        <dbReference type="ARBA" id="ARBA00022801"/>
    </source>
</evidence>
<dbReference type="PANTHER" id="PTHR43329">
    <property type="entry name" value="EPOXIDE HYDROLASE"/>
    <property type="match status" value="1"/>
</dbReference>
<sequence>MERTRRPRGVAARTGPEGPGLPELEGVEHRFVDLPGLRMHVAEAGAGDPLLLLHGYPQHWWSWRKVLPSLAAHYRVLCPDLRGAGWTDAPADGYEADQLLADVVALLDALGVDTLHLVGHDLGGILGYRLCLAHPERVRKYVAVAAPHPFPDLSPRMLLYVWKVWPMFLSAAPVLGPWLLRAGGQWFPRHLMTGDTSDPDVWSEQDLDMFLGRLRDPVRARGTAALYRSLAVDEARRSVAGDYRGARLRTPTLGIYGKVLYVGHQPSGIPEIFAGYEDHVDEISWAHIPGTGYYLPEEKPEAFLERVLEFFEGS</sequence>
<dbReference type="AlphaFoldDB" id="A0A2A9EMG3"/>
<comment type="caution">
    <text evidence="4">The sequence shown here is derived from an EMBL/GenBank/DDBJ whole genome shotgun (WGS) entry which is preliminary data.</text>
</comment>
<evidence type="ECO:0000256" key="2">
    <source>
        <dbReference type="SAM" id="MobiDB-lite"/>
    </source>
</evidence>
<accession>A0A2A9EMG3</accession>
<feature type="region of interest" description="Disordered" evidence="2">
    <location>
        <begin position="1"/>
        <end position="22"/>
    </location>
</feature>
<dbReference type="InterPro" id="IPR000073">
    <property type="entry name" value="AB_hydrolase_1"/>
</dbReference>
<dbReference type="GO" id="GO:0016787">
    <property type="term" value="F:hydrolase activity"/>
    <property type="evidence" value="ECO:0007669"/>
    <property type="project" value="UniProtKB-KW"/>
</dbReference>
<dbReference type="PRINTS" id="PR00111">
    <property type="entry name" value="ABHYDROLASE"/>
</dbReference>
<dbReference type="InterPro" id="IPR000639">
    <property type="entry name" value="Epox_hydrolase-like"/>
</dbReference>
<dbReference type="OrthoDB" id="2987348at2"/>